<comment type="catalytic activity">
    <reaction evidence="18">
        <text>5,6-dihydrouridine(47) in tRNA + NADP(+) = uridine(47) in tRNA + NADPH + H(+)</text>
        <dbReference type="Rhea" id="RHEA:53360"/>
        <dbReference type="Rhea" id="RHEA-COMP:13539"/>
        <dbReference type="Rhea" id="RHEA-COMP:13540"/>
        <dbReference type="ChEBI" id="CHEBI:15378"/>
        <dbReference type="ChEBI" id="CHEBI:57783"/>
        <dbReference type="ChEBI" id="CHEBI:58349"/>
        <dbReference type="ChEBI" id="CHEBI:65315"/>
        <dbReference type="ChEBI" id="CHEBI:74443"/>
        <dbReference type="EC" id="1.3.1.89"/>
    </reaction>
    <physiologicalReaction direction="right-to-left" evidence="18">
        <dbReference type="Rhea" id="RHEA:53362"/>
    </physiologicalReaction>
</comment>
<comment type="catalytic activity">
    <reaction evidence="17">
        <text>a 5,6-dihydrouridine in mRNA + NADP(+) = a uridine in mRNA + NADPH + H(+)</text>
        <dbReference type="Rhea" id="RHEA:69855"/>
        <dbReference type="Rhea" id="RHEA-COMP:14658"/>
        <dbReference type="Rhea" id="RHEA-COMP:17789"/>
        <dbReference type="ChEBI" id="CHEBI:15378"/>
        <dbReference type="ChEBI" id="CHEBI:57783"/>
        <dbReference type="ChEBI" id="CHEBI:58349"/>
        <dbReference type="ChEBI" id="CHEBI:65315"/>
        <dbReference type="ChEBI" id="CHEBI:74443"/>
    </reaction>
    <physiologicalReaction direction="right-to-left" evidence="17">
        <dbReference type="Rhea" id="RHEA:69857"/>
    </physiologicalReaction>
</comment>
<comment type="catalytic activity">
    <reaction evidence="15">
        <text>5,6-dihydrouridine(47) in tRNA + NAD(+) = uridine(47) in tRNA + NADH + H(+)</text>
        <dbReference type="Rhea" id="RHEA:53364"/>
        <dbReference type="Rhea" id="RHEA-COMP:13539"/>
        <dbReference type="Rhea" id="RHEA-COMP:13540"/>
        <dbReference type="ChEBI" id="CHEBI:15378"/>
        <dbReference type="ChEBI" id="CHEBI:57540"/>
        <dbReference type="ChEBI" id="CHEBI:57945"/>
        <dbReference type="ChEBI" id="CHEBI:65315"/>
        <dbReference type="ChEBI" id="CHEBI:74443"/>
        <dbReference type="EC" id="1.3.1.89"/>
    </reaction>
    <physiologicalReaction direction="right-to-left" evidence="15">
        <dbReference type="Rhea" id="RHEA:53366"/>
    </physiologicalReaction>
</comment>
<keyword evidence="12" id="KW-0521">NADP</keyword>
<dbReference type="FunFam" id="4.10.1000.10:FF:000029">
    <property type="entry name" value="tRNA-dihydrouridine(47) synthase [NAD(P)(+)]"/>
    <property type="match status" value="1"/>
</dbReference>
<evidence type="ECO:0000256" key="15">
    <source>
        <dbReference type="ARBA" id="ARBA00048266"/>
    </source>
</evidence>
<evidence type="ECO:0000256" key="13">
    <source>
        <dbReference type="ARBA" id="ARBA00023002"/>
    </source>
</evidence>
<evidence type="ECO:0000256" key="10">
    <source>
        <dbReference type="ARBA" id="ARBA00022771"/>
    </source>
</evidence>
<evidence type="ECO:0000259" key="21">
    <source>
        <dbReference type="PROSITE" id="PS50103"/>
    </source>
</evidence>
<evidence type="ECO:0000256" key="17">
    <source>
        <dbReference type="ARBA" id="ARBA00049447"/>
    </source>
</evidence>
<evidence type="ECO:0000256" key="7">
    <source>
        <dbReference type="ARBA" id="ARBA00022694"/>
    </source>
</evidence>
<accession>A0A2P2L4L6</accession>
<dbReference type="Gene3D" id="4.10.1000.10">
    <property type="entry name" value="Zinc finger, CCCH-type"/>
    <property type="match status" value="1"/>
</dbReference>
<proteinExistence type="inferred from homology"/>
<evidence type="ECO:0000256" key="2">
    <source>
        <dbReference type="ARBA" id="ARBA00005451"/>
    </source>
</evidence>
<organism evidence="22">
    <name type="scientific">Rhizophora mucronata</name>
    <name type="common">Asiatic mangrove</name>
    <dbReference type="NCBI Taxonomy" id="61149"/>
    <lineage>
        <taxon>Eukaryota</taxon>
        <taxon>Viridiplantae</taxon>
        <taxon>Streptophyta</taxon>
        <taxon>Embryophyta</taxon>
        <taxon>Tracheophyta</taxon>
        <taxon>Spermatophyta</taxon>
        <taxon>Magnoliopsida</taxon>
        <taxon>eudicotyledons</taxon>
        <taxon>Gunneridae</taxon>
        <taxon>Pentapetalae</taxon>
        <taxon>rosids</taxon>
        <taxon>fabids</taxon>
        <taxon>Malpighiales</taxon>
        <taxon>Rhizophoraceae</taxon>
        <taxon>Rhizophora</taxon>
    </lineage>
</organism>
<keyword evidence="8 19" id="KW-0479">Metal-binding</keyword>
<keyword evidence="7" id="KW-0819">tRNA processing</keyword>
<comment type="cofactor">
    <cofactor evidence="1">
        <name>FMN</name>
        <dbReference type="ChEBI" id="CHEBI:58210"/>
    </cofactor>
</comment>
<dbReference type="Pfam" id="PF25585">
    <property type="entry name" value="zf-CCCH_DUS3L"/>
    <property type="match status" value="1"/>
</dbReference>
<evidence type="ECO:0000256" key="8">
    <source>
        <dbReference type="ARBA" id="ARBA00022723"/>
    </source>
</evidence>
<evidence type="ECO:0000256" key="19">
    <source>
        <dbReference type="PROSITE-ProRule" id="PRU00723"/>
    </source>
</evidence>
<protein>
    <recommendedName>
        <fullName evidence="3">tRNA-dihydrouridine(47) synthase [NAD(P)(+)]</fullName>
        <ecNumber evidence="3">1.3.1.89</ecNumber>
    </recommendedName>
</protein>
<dbReference type="AlphaFoldDB" id="A0A2P2L4L6"/>
<keyword evidence="13" id="KW-0560">Oxidoreductase</keyword>
<keyword evidence="9" id="KW-0677">Repeat</keyword>
<dbReference type="PANTHER" id="PTHR45846:SF1">
    <property type="entry name" value="TRNA-DIHYDROURIDINE(47) SYNTHASE [NAD(P)(+)]-LIKE"/>
    <property type="match status" value="1"/>
</dbReference>
<keyword evidence="14" id="KW-0520">NAD</keyword>
<dbReference type="PROSITE" id="PS50103">
    <property type="entry name" value="ZF_C3H1"/>
    <property type="match status" value="1"/>
</dbReference>
<feature type="region of interest" description="Disordered" evidence="20">
    <location>
        <begin position="61"/>
        <end position="94"/>
    </location>
</feature>
<feature type="compositionally biased region" description="Basic residues" evidence="20">
    <location>
        <begin position="83"/>
        <end position="94"/>
    </location>
</feature>
<dbReference type="PANTHER" id="PTHR45846">
    <property type="entry name" value="TRNA-DIHYDROURIDINE(47) SYNTHASE [NAD(P)(+)]-LIKE"/>
    <property type="match status" value="1"/>
</dbReference>
<dbReference type="EC" id="1.3.1.89" evidence="3"/>
<dbReference type="GO" id="GO:0008270">
    <property type="term" value="F:zinc ion binding"/>
    <property type="evidence" value="ECO:0007669"/>
    <property type="project" value="UniProtKB-KW"/>
</dbReference>
<dbReference type="GO" id="GO:0003723">
    <property type="term" value="F:RNA binding"/>
    <property type="evidence" value="ECO:0007669"/>
    <property type="project" value="TreeGrafter"/>
</dbReference>
<evidence type="ECO:0000256" key="6">
    <source>
        <dbReference type="ARBA" id="ARBA00022664"/>
    </source>
</evidence>
<evidence type="ECO:0000256" key="1">
    <source>
        <dbReference type="ARBA" id="ARBA00001917"/>
    </source>
</evidence>
<reference evidence="22" key="1">
    <citation type="submission" date="2018-02" db="EMBL/GenBank/DDBJ databases">
        <title>Rhizophora mucronata_Transcriptome.</title>
        <authorList>
            <person name="Meera S.P."/>
            <person name="Sreeshan A."/>
            <person name="Augustine A."/>
        </authorList>
    </citation>
    <scope>NUCLEOTIDE SEQUENCE</scope>
    <source>
        <tissue evidence="22">Leaf</tissue>
    </source>
</reference>
<evidence type="ECO:0000256" key="16">
    <source>
        <dbReference type="ARBA" id="ARBA00048342"/>
    </source>
</evidence>
<evidence type="ECO:0000256" key="18">
    <source>
        <dbReference type="ARBA" id="ARBA00049513"/>
    </source>
</evidence>
<evidence type="ECO:0000256" key="12">
    <source>
        <dbReference type="ARBA" id="ARBA00022857"/>
    </source>
</evidence>
<keyword evidence="10 19" id="KW-0863">Zinc-finger</keyword>
<comment type="catalytic activity">
    <reaction evidence="16">
        <text>a 5,6-dihydrouridine in mRNA + NAD(+) = a uridine in mRNA + NADH + H(+)</text>
        <dbReference type="Rhea" id="RHEA:69851"/>
        <dbReference type="Rhea" id="RHEA-COMP:14658"/>
        <dbReference type="Rhea" id="RHEA-COMP:17789"/>
        <dbReference type="ChEBI" id="CHEBI:15378"/>
        <dbReference type="ChEBI" id="CHEBI:57540"/>
        <dbReference type="ChEBI" id="CHEBI:57945"/>
        <dbReference type="ChEBI" id="CHEBI:65315"/>
        <dbReference type="ChEBI" id="CHEBI:74443"/>
    </reaction>
    <physiologicalReaction direction="right-to-left" evidence="16">
        <dbReference type="Rhea" id="RHEA:69853"/>
    </physiologicalReaction>
</comment>
<evidence type="ECO:0000256" key="14">
    <source>
        <dbReference type="ARBA" id="ARBA00023027"/>
    </source>
</evidence>
<evidence type="ECO:0000256" key="9">
    <source>
        <dbReference type="ARBA" id="ARBA00022737"/>
    </source>
</evidence>
<dbReference type="GO" id="GO:0006397">
    <property type="term" value="P:mRNA processing"/>
    <property type="evidence" value="ECO:0007669"/>
    <property type="project" value="UniProtKB-KW"/>
</dbReference>
<dbReference type="InterPro" id="IPR000571">
    <property type="entry name" value="Znf_CCCH"/>
</dbReference>
<keyword evidence="6" id="KW-0507">mRNA processing</keyword>
<evidence type="ECO:0000256" key="4">
    <source>
        <dbReference type="ARBA" id="ARBA00022630"/>
    </source>
</evidence>
<evidence type="ECO:0000313" key="22">
    <source>
        <dbReference type="EMBL" id="MBX12917.1"/>
    </source>
</evidence>
<sequence>MAESAAELVVEPNLSMVEPPPALSWSNGSCPATAEELVAKCIAPVKREFLLPPPSRIIQNDAAVSDSDANAKTSQSSVVPKEKKSKRQLKRERRQKSALHLCPEIAKTCDVSSCTYGDRCRFSHDVEAFKAQKPADLEGECPFASGGQLCPYGLACRFYGMHKDNDVLANGSEMEKKSSSEMNGLNKDVQKLLWKNKMKFPKADATLKSLGLMLMGKSKVKKLDEEEVDQILENSSVVEENGCDEMPSDSVDGAVCLLEVPAANNADGSIITDEPRPLKKAKSLAEETDLSGKEGDACFILCF</sequence>
<keyword evidence="5" id="KW-0288">FMN</keyword>
<keyword evidence="11 19" id="KW-0862">Zinc</keyword>
<name>A0A2P2L4L6_RHIMU</name>
<evidence type="ECO:0000256" key="3">
    <source>
        <dbReference type="ARBA" id="ARBA00012376"/>
    </source>
</evidence>
<feature type="domain" description="C3H1-type" evidence="21">
    <location>
        <begin position="101"/>
        <end position="127"/>
    </location>
</feature>
<feature type="zinc finger region" description="C3H1-type" evidence="19">
    <location>
        <begin position="101"/>
        <end position="127"/>
    </location>
</feature>
<evidence type="ECO:0000256" key="20">
    <source>
        <dbReference type="SAM" id="MobiDB-lite"/>
    </source>
</evidence>
<evidence type="ECO:0000256" key="5">
    <source>
        <dbReference type="ARBA" id="ARBA00022643"/>
    </source>
</evidence>
<dbReference type="GO" id="GO:0102265">
    <property type="term" value="F:tRNA-dihydrouridine47 synthase activity"/>
    <property type="evidence" value="ECO:0007669"/>
    <property type="project" value="UniProtKB-EC"/>
</dbReference>
<dbReference type="EMBL" id="GGEC01032433">
    <property type="protein sequence ID" value="MBX12917.1"/>
    <property type="molecule type" value="Transcribed_RNA"/>
</dbReference>
<keyword evidence="4" id="KW-0285">Flavoprotein</keyword>
<evidence type="ECO:0000256" key="11">
    <source>
        <dbReference type="ARBA" id="ARBA00022833"/>
    </source>
</evidence>
<feature type="compositionally biased region" description="Low complexity" evidence="20">
    <location>
        <begin position="61"/>
        <end position="71"/>
    </location>
</feature>
<comment type="similarity">
    <text evidence="2">Belongs to the Dus family. Dus3 subfamily.</text>
</comment>